<dbReference type="CDD" id="cd07782">
    <property type="entry name" value="ASKHA_NBD_FGGY_D-RBK"/>
    <property type="match status" value="1"/>
</dbReference>
<dbReference type="SUPFAM" id="SSF53067">
    <property type="entry name" value="Actin-like ATPase domain"/>
    <property type="match status" value="2"/>
</dbReference>
<dbReference type="GO" id="GO:0005737">
    <property type="term" value="C:cytoplasm"/>
    <property type="evidence" value="ECO:0007669"/>
    <property type="project" value="TreeGrafter"/>
</dbReference>
<accession>A0AAD9JVZ0</accession>
<dbReference type="GO" id="GO:0019321">
    <property type="term" value="P:pentose metabolic process"/>
    <property type="evidence" value="ECO:0007669"/>
    <property type="project" value="TreeGrafter"/>
</dbReference>
<keyword evidence="3" id="KW-0418">Kinase</keyword>
<keyword evidence="2" id="KW-0808">Transferase</keyword>
<proteinExistence type="inferred from homology"/>
<dbReference type="GO" id="GO:0019150">
    <property type="term" value="F:D-ribulokinase activity"/>
    <property type="evidence" value="ECO:0007669"/>
    <property type="project" value="TreeGrafter"/>
</dbReference>
<dbReference type="EMBL" id="JAODUP010000145">
    <property type="protein sequence ID" value="KAK2159831.1"/>
    <property type="molecule type" value="Genomic_DNA"/>
</dbReference>
<dbReference type="PANTHER" id="PTHR43435:SF4">
    <property type="entry name" value="FGGY CARBOHYDRATE KINASE DOMAIN-CONTAINING PROTEIN"/>
    <property type="match status" value="1"/>
</dbReference>
<evidence type="ECO:0000313" key="6">
    <source>
        <dbReference type="EMBL" id="KAK2159831.1"/>
    </source>
</evidence>
<evidence type="ECO:0008006" key="8">
    <source>
        <dbReference type="Google" id="ProtNLM"/>
    </source>
</evidence>
<sequence>MSKCYYIGVDVGTSSVRAALVTGVGQVLSTATHSLRILEPDPDYFEQSSENIWDGCCKVIRSVSAGVNKDQIHGLGFDATCSLVVLDKHQKPLSISSTGNNYWNVIMWMDHRAAEQAEAINQTKHSVLQNVGGLISLEMETPKLLWIKQNLPSCWERAGHFFDLPDYLTWKATGCMSRSLCSLVCKWTYQMDCDGNGQWSDSYFTEIGLGDLVEEGFAGIGLYYIIYLTYDSYTISDRQMFVPGVWGPYCSVLLPNLWAHEGGQSAAGKLIDHIIEGHPASSWLKEDAAKRRVHIFDILQEVLEFMAKKKGVGAIAELTQDIHVWPDYHGNRSPLADPSLRGMVSGLTLAKDAENLALLYLATVQALAYSTRHILATMTAAGHNIRVLSACGGLSKCHIYIQTHSDVTGLPVLLPKTNESVLLGSAILGASASGNYDNIKEAMLAMGGKGHVVKPDFSLKHYHEKKYEVFLLMLQHQQQYKQIMADNKH</sequence>
<evidence type="ECO:0000256" key="3">
    <source>
        <dbReference type="ARBA" id="ARBA00022777"/>
    </source>
</evidence>
<dbReference type="Pfam" id="PF02782">
    <property type="entry name" value="FGGY_C"/>
    <property type="match status" value="1"/>
</dbReference>
<reference evidence="6" key="1">
    <citation type="journal article" date="2023" name="Mol. Biol. Evol.">
        <title>Third-Generation Sequencing Reveals the Adaptive Role of the Epigenome in Three Deep-Sea Polychaetes.</title>
        <authorList>
            <person name="Perez M."/>
            <person name="Aroh O."/>
            <person name="Sun Y."/>
            <person name="Lan Y."/>
            <person name="Juniper S.K."/>
            <person name="Young C.R."/>
            <person name="Angers B."/>
            <person name="Qian P.Y."/>
        </authorList>
    </citation>
    <scope>NUCLEOTIDE SEQUENCE</scope>
    <source>
        <strain evidence="6">P08H-3</strain>
    </source>
</reference>
<evidence type="ECO:0000259" key="5">
    <source>
        <dbReference type="Pfam" id="PF02782"/>
    </source>
</evidence>
<dbReference type="InterPro" id="IPR006003">
    <property type="entry name" value="FGGY_RbtK-like"/>
</dbReference>
<dbReference type="Pfam" id="PF00370">
    <property type="entry name" value="FGGY_N"/>
    <property type="match status" value="1"/>
</dbReference>
<gene>
    <name evidence="6" type="ORF">LSH36_145g04069</name>
</gene>
<keyword evidence="7" id="KW-1185">Reference proteome</keyword>
<evidence type="ECO:0000256" key="2">
    <source>
        <dbReference type="ARBA" id="ARBA00022679"/>
    </source>
</evidence>
<dbReference type="Gene3D" id="3.30.420.40">
    <property type="match status" value="2"/>
</dbReference>
<evidence type="ECO:0000259" key="4">
    <source>
        <dbReference type="Pfam" id="PF00370"/>
    </source>
</evidence>
<organism evidence="6 7">
    <name type="scientific">Paralvinella palmiformis</name>
    <dbReference type="NCBI Taxonomy" id="53620"/>
    <lineage>
        <taxon>Eukaryota</taxon>
        <taxon>Metazoa</taxon>
        <taxon>Spiralia</taxon>
        <taxon>Lophotrochozoa</taxon>
        <taxon>Annelida</taxon>
        <taxon>Polychaeta</taxon>
        <taxon>Sedentaria</taxon>
        <taxon>Canalipalpata</taxon>
        <taxon>Terebellida</taxon>
        <taxon>Terebelliformia</taxon>
        <taxon>Alvinellidae</taxon>
        <taxon>Paralvinella</taxon>
    </lineage>
</organism>
<dbReference type="InterPro" id="IPR018484">
    <property type="entry name" value="FGGY_N"/>
</dbReference>
<dbReference type="Proteomes" id="UP001208570">
    <property type="component" value="Unassembled WGS sequence"/>
</dbReference>
<name>A0AAD9JVZ0_9ANNE</name>
<dbReference type="AlphaFoldDB" id="A0AAD9JVZ0"/>
<dbReference type="PANTHER" id="PTHR43435">
    <property type="entry name" value="RIBULOKINASE"/>
    <property type="match status" value="1"/>
</dbReference>
<dbReference type="InterPro" id="IPR018485">
    <property type="entry name" value="FGGY_C"/>
</dbReference>
<feature type="domain" description="Carbohydrate kinase FGGY N-terminal" evidence="4">
    <location>
        <begin position="5"/>
        <end position="174"/>
    </location>
</feature>
<comment type="similarity">
    <text evidence="1">Belongs to the FGGY kinase family.</text>
</comment>
<feature type="domain" description="Carbohydrate kinase FGGY C-terminal" evidence="5">
    <location>
        <begin position="239"/>
        <end position="432"/>
    </location>
</feature>
<dbReference type="InterPro" id="IPR043129">
    <property type="entry name" value="ATPase_NBD"/>
</dbReference>
<comment type="caution">
    <text evidence="6">The sequence shown here is derived from an EMBL/GenBank/DDBJ whole genome shotgun (WGS) entry which is preliminary data.</text>
</comment>
<protein>
    <recommendedName>
        <fullName evidence="8">FGGY carbohydrate kinase domain-containing protein</fullName>
    </recommendedName>
</protein>
<dbReference type="InterPro" id="IPR000577">
    <property type="entry name" value="Carb_kinase_FGGY"/>
</dbReference>
<dbReference type="PIRSF" id="PIRSF000538">
    <property type="entry name" value="GlpK"/>
    <property type="match status" value="1"/>
</dbReference>
<evidence type="ECO:0000313" key="7">
    <source>
        <dbReference type="Proteomes" id="UP001208570"/>
    </source>
</evidence>
<evidence type="ECO:0000256" key="1">
    <source>
        <dbReference type="ARBA" id="ARBA00009156"/>
    </source>
</evidence>